<dbReference type="EMBL" id="RYYV01000006">
    <property type="protein sequence ID" value="RUL75976.1"/>
    <property type="molecule type" value="Genomic_DNA"/>
</dbReference>
<accession>A0A3S0Q4U3</accession>
<protein>
    <recommendedName>
        <fullName evidence="1">DUF6438 domain-containing protein</fullName>
    </recommendedName>
</protein>
<sequence>MDSDERLLKKSSGQSFHKPFLTVVFAFIAALSTVAHSAAPELTTPDDATISLTRSACYGECPDYTVVIHGDGRVHFSTEVAAVSGADVVFRQYARSQGVLLPGTHEDSVPPQNVAELLAQFQRGGFWQLKDRYAARAMDNPTQIITLAVGGRHKQVIDYLGTEVGMPQAVLDLEDAIDRVAGTARWVEGNAALIPWLARQGFDFHSVQASELAVAGERHGADEAMVLALLDRGASLNLPVDDSPVPRKVAGAPEPAGVLLIQATIRRGHAQVFQRLAAHGWLARWGKAKAAEAFAEQAAGCSPKLVDAVAAAGIDIDTVEHRAPGSDWQDVQGRTALNVLGDSYACGPNKDARVQTALRLLAHGANPNHRDSEGHTPLYQVEDLGLLNLLLANGADATIKSNTGESVVFGSWTDAIVLRLLQAGASPAGHYYDGMTLAQQTALRKMPHVAKWLAHHPEAYRR</sequence>
<comment type="caution">
    <text evidence="2">The sequence shown here is derived from an EMBL/GenBank/DDBJ whole genome shotgun (WGS) entry which is preliminary data.</text>
</comment>
<keyword evidence="3" id="KW-1185">Reference proteome</keyword>
<evidence type="ECO:0000313" key="3">
    <source>
        <dbReference type="Proteomes" id="UP000274358"/>
    </source>
</evidence>
<dbReference type="Gene3D" id="1.25.40.20">
    <property type="entry name" value="Ankyrin repeat-containing domain"/>
    <property type="match status" value="1"/>
</dbReference>
<gene>
    <name evidence="2" type="ORF">EKH80_09645</name>
</gene>
<feature type="domain" description="DUF6438" evidence="1">
    <location>
        <begin position="49"/>
        <end position="180"/>
    </location>
</feature>
<dbReference type="InterPro" id="IPR045497">
    <property type="entry name" value="DUF6438"/>
</dbReference>
<dbReference type="RefSeq" id="WP_126684541.1">
    <property type="nucleotide sequence ID" value="NZ_RYYV01000006.1"/>
</dbReference>
<dbReference type="OrthoDB" id="7172369at2"/>
<name>A0A3S0Q4U3_9GAMM</name>
<dbReference type="Proteomes" id="UP000274358">
    <property type="component" value="Unassembled WGS sequence"/>
</dbReference>
<organism evidence="2 3">
    <name type="scientific">Dyella choica</name>
    <dbReference type="NCBI Taxonomy" id="1927959"/>
    <lineage>
        <taxon>Bacteria</taxon>
        <taxon>Pseudomonadati</taxon>
        <taxon>Pseudomonadota</taxon>
        <taxon>Gammaproteobacteria</taxon>
        <taxon>Lysobacterales</taxon>
        <taxon>Rhodanobacteraceae</taxon>
        <taxon>Dyella</taxon>
    </lineage>
</organism>
<dbReference type="AlphaFoldDB" id="A0A3S0Q4U3"/>
<dbReference type="SUPFAM" id="SSF48403">
    <property type="entry name" value="Ankyrin repeat"/>
    <property type="match status" value="1"/>
</dbReference>
<dbReference type="Pfam" id="PF20033">
    <property type="entry name" value="DUF6438"/>
    <property type="match status" value="1"/>
</dbReference>
<reference evidence="2 3" key="1">
    <citation type="submission" date="2018-12" db="EMBL/GenBank/DDBJ databases">
        <title>Dyella dinghuensis sp. nov. DHOA06 and Dyella choica sp. nov. 4M-K27, isolated from forest soil.</title>
        <authorList>
            <person name="Qiu L.-H."/>
            <person name="Gao Z.-H."/>
        </authorList>
    </citation>
    <scope>NUCLEOTIDE SEQUENCE [LARGE SCALE GENOMIC DNA]</scope>
    <source>
        <strain evidence="2 3">4M-K27</strain>
    </source>
</reference>
<evidence type="ECO:0000259" key="1">
    <source>
        <dbReference type="Pfam" id="PF20033"/>
    </source>
</evidence>
<proteinExistence type="predicted"/>
<dbReference type="InterPro" id="IPR036770">
    <property type="entry name" value="Ankyrin_rpt-contain_sf"/>
</dbReference>
<evidence type="ECO:0000313" key="2">
    <source>
        <dbReference type="EMBL" id="RUL75976.1"/>
    </source>
</evidence>